<keyword evidence="2" id="KW-0378">Hydrolase</keyword>
<dbReference type="Gene3D" id="3.30.1330.40">
    <property type="entry name" value="RutC-like"/>
    <property type="match status" value="1"/>
</dbReference>
<dbReference type="InterPro" id="IPR019897">
    <property type="entry name" value="RidA_CS"/>
</dbReference>
<dbReference type="GO" id="GO:0019239">
    <property type="term" value="F:deaminase activity"/>
    <property type="evidence" value="ECO:0007669"/>
    <property type="project" value="TreeGrafter"/>
</dbReference>
<dbReference type="RefSeq" id="WP_023947937.1">
    <property type="nucleotide sequence ID" value="NZ_UAWL01000006.1"/>
</dbReference>
<accession>A0A2X3BGD2</accession>
<dbReference type="Pfam" id="PF01042">
    <property type="entry name" value="Ribonuc_L-PSP"/>
    <property type="match status" value="1"/>
</dbReference>
<dbReference type="GO" id="GO:0005829">
    <property type="term" value="C:cytosol"/>
    <property type="evidence" value="ECO:0007669"/>
    <property type="project" value="TreeGrafter"/>
</dbReference>
<evidence type="ECO:0000313" key="3">
    <source>
        <dbReference type="Proteomes" id="UP000250166"/>
    </source>
</evidence>
<dbReference type="PANTHER" id="PTHR11803">
    <property type="entry name" value="2-IMINOBUTANOATE/2-IMINOPROPANOATE DEAMINASE RIDA"/>
    <property type="match status" value="1"/>
</dbReference>
<name>A0A2X3BGD2_9HELI</name>
<dbReference type="InterPro" id="IPR035959">
    <property type="entry name" value="RutC-like_sf"/>
</dbReference>
<evidence type="ECO:0000313" key="2">
    <source>
        <dbReference type="EMBL" id="SQB98376.1"/>
    </source>
</evidence>
<gene>
    <name evidence="2" type="primary">yabJ</name>
    <name evidence="2" type="ORF">NCTC13102_00833</name>
</gene>
<dbReference type="FunFam" id="3.30.1330.40:FF:000001">
    <property type="entry name" value="L-PSP family endoribonuclease"/>
    <property type="match status" value="1"/>
</dbReference>
<dbReference type="PROSITE" id="PS01094">
    <property type="entry name" value="UPF0076"/>
    <property type="match status" value="1"/>
</dbReference>
<dbReference type="NCBIfam" id="TIGR00004">
    <property type="entry name" value="Rid family detoxifying hydrolase"/>
    <property type="match status" value="1"/>
</dbReference>
<dbReference type="EMBL" id="UAWL01000006">
    <property type="protein sequence ID" value="SQB98376.1"/>
    <property type="molecule type" value="Genomic_DNA"/>
</dbReference>
<evidence type="ECO:0000256" key="1">
    <source>
        <dbReference type="ARBA" id="ARBA00010552"/>
    </source>
</evidence>
<organism evidence="2 3">
    <name type="scientific">Helicobacter fennelliae</name>
    <dbReference type="NCBI Taxonomy" id="215"/>
    <lineage>
        <taxon>Bacteria</taxon>
        <taxon>Pseudomonadati</taxon>
        <taxon>Campylobacterota</taxon>
        <taxon>Epsilonproteobacteria</taxon>
        <taxon>Campylobacterales</taxon>
        <taxon>Helicobacteraceae</taxon>
        <taxon>Helicobacter</taxon>
    </lineage>
</organism>
<dbReference type="SUPFAM" id="SSF55298">
    <property type="entry name" value="YjgF-like"/>
    <property type="match status" value="1"/>
</dbReference>
<comment type="similarity">
    <text evidence="1">Belongs to the RutC family.</text>
</comment>
<dbReference type="EC" id="3.5.4.-" evidence="2"/>
<dbReference type="CDD" id="cd00448">
    <property type="entry name" value="YjgF_YER057c_UK114_family"/>
    <property type="match status" value="1"/>
</dbReference>
<dbReference type="AlphaFoldDB" id="A0A2X3BGD2"/>
<dbReference type="InterPro" id="IPR006175">
    <property type="entry name" value="YjgF/YER057c/UK114"/>
</dbReference>
<reference evidence="2 3" key="1">
    <citation type="submission" date="2018-06" db="EMBL/GenBank/DDBJ databases">
        <authorList>
            <consortium name="Pathogen Informatics"/>
            <person name="Doyle S."/>
        </authorList>
    </citation>
    <scope>NUCLEOTIDE SEQUENCE [LARGE SCALE GENOMIC DNA]</scope>
    <source>
        <strain evidence="2 3">NCTC13102</strain>
    </source>
</reference>
<dbReference type="InterPro" id="IPR006056">
    <property type="entry name" value="RidA"/>
</dbReference>
<proteinExistence type="inferred from homology"/>
<dbReference type="Proteomes" id="UP000250166">
    <property type="component" value="Unassembled WGS sequence"/>
</dbReference>
<protein>
    <submittedName>
        <fullName evidence="2">Regulatory protein endoribonuclease L-PSP</fullName>
        <ecNumber evidence="2">3.5.4.-</ecNumber>
    </submittedName>
</protein>
<sequence>MHYIKTANAPEAIGPYSQAISHNGLVYTSGSIALRPNGDFVNGDIKAQTEQVMQNLEAILKEADSSLECVLKTTCFLANIDDFATFNEVYLKAFGSHKPARSTVAVKTLPKNALIEIECIATTKEKFK</sequence>
<dbReference type="PANTHER" id="PTHR11803:SF58">
    <property type="entry name" value="PROTEIN HMF1-RELATED"/>
    <property type="match status" value="1"/>
</dbReference>